<feature type="domain" description="Diol/glycerol dehydratase large subunit" evidence="2">
    <location>
        <begin position="21"/>
        <end position="570"/>
    </location>
</feature>
<dbReference type="AlphaFoldDB" id="A0ABD6ADA0"/>
<feature type="compositionally biased region" description="Basic and acidic residues" evidence="1">
    <location>
        <begin position="1"/>
        <end position="17"/>
    </location>
</feature>
<gene>
    <name evidence="3" type="ORF">ACFQPE_16975</name>
</gene>
<reference evidence="3 4" key="1">
    <citation type="journal article" date="2019" name="Int. J. Syst. Evol. Microbiol.">
        <title>The Global Catalogue of Microorganisms (GCM) 10K type strain sequencing project: providing services to taxonomists for standard genome sequencing and annotation.</title>
        <authorList>
            <consortium name="The Broad Institute Genomics Platform"/>
            <consortium name="The Broad Institute Genome Sequencing Center for Infectious Disease"/>
            <person name="Wu L."/>
            <person name="Ma J."/>
        </authorList>
    </citation>
    <scope>NUCLEOTIDE SEQUENCE [LARGE SCALE GENOMIC DNA]</scope>
    <source>
        <strain evidence="3 4">PSR21</strain>
    </source>
</reference>
<proteinExistence type="predicted"/>
<keyword evidence="4" id="KW-1185">Reference proteome</keyword>
<dbReference type="InterPro" id="IPR003206">
    <property type="entry name" value="Diol/glycerol_deHydtase_lsu"/>
</dbReference>
<dbReference type="RefSeq" id="WP_276306683.1">
    <property type="nucleotide sequence ID" value="NZ_CP119993.1"/>
</dbReference>
<sequence length="572" mass="62114">MSDDQLRPDGARAERPAGPRRSRRFELLDERPVNQDGFAREWPEVGLVATDGPNDPEPSVTVEDGTIVEMDGTPREEFDFLDYFIADYALDAERAEEAMAIDSLEFARRLVDINVPRTEIVEYTTAMTPAKLTDVVGHLNTLEMMMALTKMRTRRTPGNQAHVTSVKDHPVQIAADAAEATLRGFDEIETTVGVARYAPFNALAQTVGAQAGRGGVLTQCAVEEATELELGMKGLTAYAETVSVYGTESVFEDGDDTPWSKAFLASGYASRGLKMRFTSGSGSEVNMGQAEGKSMLYLETRCVLVTKGCGVQGLQNGGISCIAIPSSVPGGIRGVLAENLITTMVDLEVASGNDQTFSHSHKRQMARTLPQLLAGTDFIFSGFSAVPNYDNMFAGSNFDSYDFDDYNVIQRDLAVDGGLKPVDEEDVIAARNRAARALQVVFRELGFPPVTDEEVEAATYADGSAEMPDRNQAEDLKAAGELMEGGVTGADVVAVLADNGFEEMAENLLNMLKQRVSGDYLQTAAVIDESFDVVSAVNDANDYEGPGTGYRLSEERWEEIKDIRQAFDPKEV</sequence>
<dbReference type="Pfam" id="PF02286">
    <property type="entry name" value="Dehydratase_LU"/>
    <property type="match status" value="1"/>
</dbReference>
<name>A0ABD6ADA0_9EURY</name>
<evidence type="ECO:0000313" key="3">
    <source>
        <dbReference type="EMBL" id="MFC7318475.1"/>
    </source>
</evidence>
<comment type="caution">
    <text evidence="3">The sequence shown here is derived from an EMBL/GenBank/DDBJ whole genome shotgun (WGS) entry which is preliminary data.</text>
</comment>
<evidence type="ECO:0000313" key="4">
    <source>
        <dbReference type="Proteomes" id="UP001596547"/>
    </source>
</evidence>
<dbReference type="InterPro" id="IPR036999">
    <property type="entry name" value="Diol/glycerol_deHase_lsu_sf"/>
</dbReference>
<protein>
    <submittedName>
        <fullName evidence="3">Propanediol/glycerol family dehydratase large subunit</fullName>
    </submittedName>
</protein>
<dbReference type="GeneID" id="79317345"/>
<accession>A0ABD6ADA0</accession>
<dbReference type="Gene3D" id="3.20.20.350">
    <property type="entry name" value="Diol/glycerol dehydratase, large subunit"/>
    <property type="match status" value="1"/>
</dbReference>
<dbReference type="SUPFAM" id="SSF51703">
    <property type="entry name" value="Cobalamin (vitamin B12)-dependent enzymes"/>
    <property type="match status" value="1"/>
</dbReference>
<organism evidence="3 4">
    <name type="scientific">Halomarina halobia</name>
    <dbReference type="NCBI Taxonomy" id="3033386"/>
    <lineage>
        <taxon>Archaea</taxon>
        <taxon>Methanobacteriati</taxon>
        <taxon>Methanobacteriota</taxon>
        <taxon>Stenosarchaea group</taxon>
        <taxon>Halobacteria</taxon>
        <taxon>Halobacteriales</taxon>
        <taxon>Natronomonadaceae</taxon>
        <taxon>Halomarina</taxon>
    </lineage>
</organism>
<evidence type="ECO:0000259" key="2">
    <source>
        <dbReference type="Pfam" id="PF02286"/>
    </source>
</evidence>
<dbReference type="InterPro" id="IPR016176">
    <property type="entry name" value="Cbl-dep_enz_cat"/>
</dbReference>
<evidence type="ECO:0000256" key="1">
    <source>
        <dbReference type="SAM" id="MobiDB-lite"/>
    </source>
</evidence>
<dbReference type="NCBIfam" id="NF011979">
    <property type="entry name" value="PRK15444.1"/>
    <property type="match status" value="1"/>
</dbReference>
<feature type="region of interest" description="Disordered" evidence="1">
    <location>
        <begin position="1"/>
        <end position="27"/>
    </location>
</feature>
<dbReference type="EMBL" id="JBHTBF010000003">
    <property type="protein sequence ID" value="MFC7318475.1"/>
    <property type="molecule type" value="Genomic_DNA"/>
</dbReference>
<dbReference type="Proteomes" id="UP001596547">
    <property type="component" value="Unassembled WGS sequence"/>
</dbReference>